<feature type="transmembrane region" description="Helical" evidence="1">
    <location>
        <begin position="5"/>
        <end position="24"/>
    </location>
</feature>
<accession>A0ABW4C925</accession>
<feature type="transmembrane region" description="Helical" evidence="1">
    <location>
        <begin position="36"/>
        <end position="57"/>
    </location>
</feature>
<protein>
    <submittedName>
        <fullName evidence="2">DUF4017 family protein</fullName>
    </submittedName>
</protein>
<sequence>MNKYIVFPLLTYVILCIVAVLMPASEGYNAISWKLFVGQIYAIPVFIVTALISYVLYKKSSSSN</sequence>
<evidence type="ECO:0000256" key="1">
    <source>
        <dbReference type="SAM" id="Phobius"/>
    </source>
</evidence>
<evidence type="ECO:0000313" key="3">
    <source>
        <dbReference type="Proteomes" id="UP001597282"/>
    </source>
</evidence>
<dbReference type="Pfam" id="PF13209">
    <property type="entry name" value="DUF4017"/>
    <property type="match status" value="1"/>
</dbReference>
<keyword evidence="1" id="KW-0812">Transmembrane</keyword>
<dbReference type="RefSeq" id="WP_380164655.1">
    <property type="nucleotide sequence ID" value="NZ_JBHTNU010000007.1"/>
</dbReference>
<evidence type="ECO:0000313" key="2">
    <source>
        <dbReference type="EMBL" id="MFD1427018.1"/>
    </source>
</evidence>
<organism evidence="2 3">
    <name type="scientific">Kroppenstedtia sanguinis</name>
    <dbReference type="NCBI Taxonomy" id="1380684"/>
    <lineage>
        <taxon>Bacteria</taxon>
        <taxon>Bacillati</taxon>
        <taxon>Bacillota</taxon>
        <taxon>Bacilli</taxon>
        <taxon>Bacillales</taxon>
        <taxon>Thermoactinomycetaceae</taxon>
        <taxon>Kroppenstedtia</taxon>
    </lineage>
</organism>
<proteinExistence type="predicted"/>
<keyword evidence="3" id="KW-1185">Reference proteome</keyword>
<keyword evidence="1" id="KW-0472">Membrane</keyword>
<dbReference type="EMBL" id="JBHTNU010000007">
    <property type="protein sequence ID" value="MFD1427018.1"/>
    <property type="molecule type" value="Genomic_DNA"/>
</dbReference>
<gene>
    <name evidence="2" type="ORF">ACFQ4Y_08725</name>
</gene>
<dbReference type="InterPro" id="IPR025090">
    <property type="entry name" value="DUF4017"/>
</dbReference>
<comment type="caution">
    <text evidence="2">The sequence shown here is derived from an EMBL/GenBank/DDBJ whole genome shotgun (WGS) entry which is preliminary data.</text>
</comment>
<keyword evidence="1" id="KW-1133">Transmembrane helix</keyword>
<reference evidence="3" key="1">
    <citation type="journal article" date="2019" name="Int. J. Syst. Evol. Microbiol.">
        <title>The Global Catalogue of Microorganisms (GCM) 10K type strain sequencing project: providing services to taxonomists for standard genome sequencing and annotation.</title>
        <authorList>
            <consortium name="The Broad Institute Genomics Platform"/>
            <consortium name="The Broad Institute Genome Sequencing Center for Infectious Disease"/>
            <person name="Wu L."/>
            <person name="Ma J."/>
        </authorList>
    </citation>
    <scope>NUCLEOTIDE SEQUENCE [LARGE SCALE GENOMIC DNA]</scope>
    <source>
        <strain evidence="3">S1</strain>
    </source>
</reference>
<name>A0ABW4C925_9BACL</name>
<dbReference type="Proteomes" id="UP001597282">
    <property type="component" value="Unassembled WGS sequence"/>
</dbReference>